<keyword evidence="2" id="KW-0812">Transmembrane</keyword>
<reference evidence="4" key="1">
    <citation type="submission" date="2021-12" db="EMBL/GenBank/DDBJ databases">
        <authorList>
            <person name="King R."/>
        </authorList>
    </citation>
    <scope>NUCLEOTIDE SEQUENCE</scope>
</reference>
<evidence type="ECO:0000313" key="5">
    <source>
        <dbReference type="Proteomes" id="UP001152759"/>
    </source>
</evidence>
<dbReference type="SUPFAM" id="SSF51735">
    <property type="entry name" value="NAD(P)-binding Rossmann-fold domains"/>
    <property type="match status" value="1"/>
</dbReference>
<evidence type="ECO:0000256" key="1">
    <source>
        <dbReference type="ARBA" id="ARBA00038048"/>
    </source>
</evidence>
<evidence type="ECO:0000259" key="3">
    <source>
        <dbReference type="Pfam" id="PF03435"/>
    </source>
</evidence>
<dbReference type="GO" id="GO:0005811">
    <property type="term" value="C:lipid droplet"/>
    <property type="evidence" value="ECO:0007669"/>
    <property type="project" value="TreeGrafter"/>
</dbReference>
<dbReference type="InterPro" id="IPR051276">
    <property type="entry name" value="Saccharopine_DH-like_oxidrdct"/>
</dbReference>
<dbReference type="KEGG" id="btab:109044012"/>
<feature type="transmembrane region" description="Helical" evidence="2">
    <location>
        <begin position="278"/>
        <end position="300"/>
    </location>
</feature>
<dbReference type="PANTHER" id="PTHR12286:SF5">
    <property type="entry name" value="SACCHAROPINE DEHYDROGENASE-LIKE OXIDOREDUCTASE"/>
    <property type="match status" value="1"/>
</dbReference>
<dbReference type="GO" id="GO:0005739">
    <property type="term" value="C:mitochondrion"/>
    <property type="evidence" value="ECO:0007669"/>
    <property type="project" value="TreeGrafter"/>
</dbReference>
<sequence>MADLRSIDILVFGATGYTGQYVVNELAKLAKEYGSLTWGIAGRNKDKLQGVLRKTSEKTGEDWSHVPLVIADVKDPESLKAMTSRTKVLVNCCGPYRFLGEAVVKACIESGTHHLDISTEPQYMELMQLKYNKAAEEKGVYVISACGFASIPTDLGTVYLQKNFEGGMNSAEIFLRIGTIPSEKKIKRGALAHFGTWESVVYWFAHWYELWRIRSKLNKQKLPALRPKLIQWPFILNNEIVKGPWCLTFWSVDKSVIERSQRHFFEKNEQRPAQINTYFVVSNFLIVIGLFILGLVFLLMSQCCLGRKLLLKYPKVFTCGFVSHEGPTEEAEEHTSATFTFRGKGWSEKDMASSCPPDKTVITNVAFKSPGYGFTALSLILCSIMTLKESENMPGRGGVLPPAAAFRKTSLIEQLMQHDVKFEVTSSEVVPVKRSCCLSMCV</sequence>
<dbReference type="InterPro" id="IPR005097">
    <property type="entry name" value="Sacchrp_dh_NADP-bd"/>
</dbReference>
<evidence type="ECO:0000313" key="4">
    <source>
        <dbReference type="EMBL" id="CAH0382415.1"/>
    </source>
</evidence>
<dbReference type="InterPro" id="IPR036291">
    <property type="entry name" value="NAD(P)-bd_dom_sf"/>
</dbReference>
<protein>
    <recommendedName>
        <fullName evidence="3">Saccharopine dehydrogenase NADP binding domain-containing protein</fullName>
    </recommendedName>
</protein>
<dbReference type="PANTHER" id="PTHR12286">
    <property type="entry name" value="SACCHAROPINE DEHYDROGENASE-LIKE OXIDOREDUCTASE"/>
    <property type="match status" value="1"/>
</dbReference>
<feature type="domain" description="Saccharopine dehydrogenase NADP binding" evidence="3">
    <location>
        <begin position="9"/>
        <end position="143"/>
    </location>
</feature>
<dbReference type="GO" id="GO:0005886">
    <property type="term" value="C:plasma membrane"/>
    <property type="evidence" value="ECO:0007669"/>
    <property type="project" value="TreeGrafter"/>
</dbReference>
<dbReference type="Gene3D" id="3.40.50.720">
    <property type="entry name" value="NAD(P)-binding Rossmann-like Domain"/>
    <property type="match status" value="1"/>
</dbReference>
<proteinExistence type="inferred from homology"/>
<dbReference type="GO" id="GO:0009247">
    <property type="term" value="P:glycolipid biosynthetic process"/>
    <property type="evidence" value="ECO:0007669"/>
    <property type="project" value="TreeGrafter"/>
</dbReference>
<keyword evidence="2" id="KW-1133">Transmembrane helix</keyword>
<comment type="similarity">
    <text evidence="1">Belongs to the saccharopine dehydrogenase family.</text>
</comment>
<gene>
    <name evidence="4" type="ORF">BEMITA_LOCUS1959</name>
</gene>
<evidence type="ECO:0000256" key="2">
    <source>
        <dbReference type="SAM" id="Phobius"/>
    </source>
</evidence>
<dbReference type="FunFam" id="3.40.50.720:FF:000178">
    <property type="entry name" value="Saccharopine dehydrogenase-like oxidoreductase"/>
    <property type="match status" value="1"/>
</dbReference>
<organism evidence="4 5">
    <name type="scientific">Bemisia tabaci</name>
    <name type="common">Sweetpotato whitefly</name>
    <name type="synonym">Aleurodes tabaci</name>
    <dbReference type="NCBI Taxonomy" id="7038"/>
    <lineage>
        <taxon>Eukaryota</taxon>
        <taxon>Metazoa</taxon>
        <taxon>Ecdysozoa</taxon>
        <taxon>Arthropoda</taxon>
        <taxon>Hexapoda</taxon>
        <taxon>Insecta</taxon>
        <taxon>Pterygota</taxon>
        <taxon>Neoptera</taxon>
        <taxon>Paraneoptera</taxon>
        <taxon>Hemiptera</taxon>
        <taxon>Sternorrhyncha</taxon>
        <taxon>Aleyrodoidea</taxon>
        <taxon>Aleyrodidae</taxon>
        <taxon>Aleyrodinae</taxon>
        <taxon>Bemisia</taxon>
    </lineage>
</organism>
<dbReference type="EMBL" id="OU963862">
    <property type="protein sequence ID" value="CAH0382415.1"/>
    <property type="molecule type" value="Genomic_DNA"/>
</dbReference>
<dbReference type="Pfam" id="PF03435">
    <property type="entry name" value="Sacchrp_dh_NADP"/>
    <property type="match status" value="1"/>
</dbReference>
<name>A0A9P0EX09_BEMTA</name>
<dbReference type="AlphaFoldDB" id="A0A9P0EX09"/>
<keyword evidence="2" id="KW-0472">Membrane</keyword>
<keyword evidence="5" id="KW-1185">Reference proteome</keyword>
<dbReference type="Proteomes" id="UP001152759">
    <property type="component" value="Chromosome 1"/>
</dbReference>
<accession>A0A9P0EX09</accession>